<dbReference type="PANTHER" id="PTHR43820:SF3">
    <property type="entry name" value="BRANCHED-CHAIN AMINO ACID TRANSPORT SYSTEM,ATP-BINDING PROTEIN"/>
    <property type="match status" value="1"/>
</dbReference>
<sequence>MSHAVHESDLTRPASAPAMLEVKDLEVSYGKIKAVKGISFTVGQGEVVSLIGTNGAGKTTTLRTISGLLRPSAGSITFQGKRIDDVPAHEIVVLGIAHCPEGRRIFPQMTVEENLLLGAFTREDGEIGKDLQEAYELFPILQERSKQPAGTFSGGEQQMLAMGRAMMSRPKLLMLDEPSMGLSPLMMKRIMTTVRTLQDRGTTILLVEQNAQAALRLANKGYVLEVGKVVLQGTGRELLTSDDVRKAYLGED</sequence>
<dbReference type="GO" id="GO:0005524">
    <property type="term" value="F:ATP binding"/>
    <property type="evidence" value="ECO:0007669"/>
    <property type="project" value="UniProtKB-KW"/>
</dbReference>
<comment type="similarity">
    <text evidence="1">Belongs to the ABC transporter superfamily.</text>
</comment>
<evidence type="ECO:0000259" key="6">
    <source>
        <dbReference type="PROSITE" id="PS50893"/>
    </source>
</evidence>
<dbReference type="PANTHER" id="PTHR43820">
    <property type="entry name" value="HIGH-AFFINITY BRANCHED-CHAIN AMINO ACID TRANSPORT ATP-BINDING PROTEIN LIVF"/>
    <property type="match status" value="1"/>
</dbReference>
<keyword evidence="5" id="KW-0029">Amino-acid transport</keyword>
<name>W6JUN7_9MICO</name>
<evidence type="ECO:0000256" key="5">
    <source>
        <dbReference type="ARBA" id="ARBA00022970"/>
    </source>
</evidence>
<evidence type="ECO:0000256" key="2">
    <source>
        <dbReference type="ARBA" id="ARBA00022448"/>
    </source>
</evidence>
<dbReference type="AlphaFoldDB" id="W6JUN7"/>
<keyword evidence="2" id="KW-0813">Transport</keyword>
<feature type="domain" description="ABC transporter" evidence="6">
    <location>
        <begin position="20"/>
        <end position="251"/>
    </location>
</feature>
<reference evidence="7 8" key="1">
    <citation type="journal article" date="2013" name="ISME J.">
        <title>A metabolic model for members of the genus Tetrasphaera involved in enhanced biological phosphorus removal.</title>
        <authorList>
            <person name="Kristiansen R."/>
            <person name="Nguyen H.T.T."/>
            <person name="Saunders A.M."/>
            <person name="Nielsen J.L."/>
            <person name="Wimmer R."/>
            <person name="Le V.Q."/>
            <person name="McIlroy S.J."/>
            <person name="Petrovski S."/>
            <person name="Seviour R.J."/>
            <person name="Calteau A."/>
            <person name="Nielsen K.L."/>
            <person name="Nielsen P.H."/>
        </authorList>
    </citation>
    <scope>NUCLEOTIDE SEQUENCE [LARGE SCALE GENOMIC DNA]</scope>
    <source>
        <strain evidence="7 8">Ben110</strain>
    </source>
</reference>
<dbReference type="PIRSF" id="PIRSF039137">
    <property type="entry name" value="ABC_branched_ATPase"/>
    <property type="match status" value="1"/>
</dbReference>
<dbReference type="InterPro" id="IPR030660">
    <property type="entry name" value="ABC_branched_ATPase_LivF/BraG"/>
</dbReference>
<evidence type="ECO:0000256" key="1">
    <source>
        <dbReference type="ARBA" id="ARBA00005417"/>
    </source>
</evidence>
<dbReference type="STRING" id="1193182.BN11_150011"/>
<dbReference type="Pfam" id="PF00005">
    <property type="entry name" value="ABC_tran"/>
    <property type="match status" value="1"/>
</dbReference>
<evidence type="ECO:0000313" key="8">
    <source>
        <dbReference type="Proteomes" id="UP000035763"/>
    </source>
</evidence>
<protein>
    <submittedName>
        <fullName evidence="7">Leucine/isoleucine/valine transporter subunit ATP-binding component of ABC superfamily</fullName>
    </submittedName>
</protein>
<dbReference type="InterPro" id="IPR003439">
    <property type="entry name" value="ABC_transporter-like_ATP-bd"/>
</dbReference>
<dbReference type="CDD" id="cd03224">
    <property type="entry name" value="ABC_TM1139_LivF_branched"/>
    <property type="match status" value="1"/>
</dbReference>
<dbReference type="Proteomes" id="UP000035763">
    <property type="component" value="Unassembled WGS sequence"/>
</dbReference>
<dbReference type="GO" id="GO:0015658">
    <property type="term" value="F:branched-chain amino acid transmembrane transporter activity"/>
    <property type="evidence" value="ECO:0007669"/>
    <property type="project" value="InterPro"/>
</dbReference>
<keyword evidence="8" id="KW-1185">Reference proteome</keyword>
<dbReference type="GO" id="GO:0016887">
    <property type="term" value="F:ATP hydrolysis activity"/>
    <property type="evidence" value="ECO:0007669"/>
    <property type="project" value="InterPro"/>
</dbReference>
<dbReference type="SUPFAM" id="SSF52540">
    <property type="entry name" value="P-loop containing nucleoside triphosphate hydrolases"/>
    <property type="match status" value="1"/>
</dbReference>
<dbReference type="InterPro" id="IPR017871">
    <property type="entry name" value="ABC_transporter-like_CS"/>
</dbReference>
<dbReference type="GO" id="GO:0015807">
    <property type="term" value="P:L-amino acid transport"/>
    <property type="evidence" value="ECO:0007669"/>
    <property type="project" value="TreeGrafter"/>
</dbReference>
<comment type="caution">
    <text evidence="7">The sequence shown here is derived from an EMBL/GenBank/DDBJ whole genome shotgun (WGS) entry which is preliminary data.</text>
</comment>
<dbReference type="InterPro" id="IPR052156">
    <property type="entry name" value="BCAA_Transport_ATP-bd_LivF"/>
</dbReference>
<evidence type="ECO:0000313" key="7">
    <source>
        <dbReference type="EMBL" id="CCH72271.1"/>
    </source>
</evidence>
<accession>W6JUN7</accession>
<dbReference type="SMART" id="SM00382">
    <property type="entry name" value="AAA"/>
    <property type="match status" value="1"/>
</dbReference>
<dbReference type="InterPro" id="IPR027417">
    <property type="entry name" value="P-loop_NTPase"/>
</dbReference>
<dbReference type="EMBL" id="CAJA01000057">
    <property type="protein sequence ID" value="CCH72271.1"/>
    <property type="molecule type" value="Genomic_DNA"/>
</dbReference>
<proteinExistence type="inferred from homology"/>
<evidence type="ECO:0000256" key="4">
    <source>
        <dbReference type="ARBA" id="ARBA00022840"/>
    </source>
</evidence>
<keyword evidence="3" id="KW-0547">Nucleotide-binding</keyword>
<dbReference type="PROSITE" id="PS50893">
    <property type="entry name" value="ABC_TRANSPORTER_2"/>
    <property type="match status" value="1"/>
</dbReference>
<gene>
    <name evidence="7" type="primary">livF</name>
    <name evidence="7" type="ORF">BN11_150011</name>
</gene>
<evidence type="ECO:0000256" key="3">
    <source>
        <dbReference type="ARBA" id="ARBA00022741"/>
    </source>
</evidence>
<dbReference type="Gene3D" id="3.40.50.300">
    <property type="entry name" value="P-loop containing nucleotide triphosphate hydrolases"/>
    <property type="match status" value="1"/>
</dbReference>
<dbReference type="InterPro" id="IPR003593">
    <property type="entry name" value="AAA+_ATPase"/>
</dbReference>
<dbReference type="PROSITE" id="PS00211">
    <property type="entry name" value="ABC_TRANSPORTER_1"/>
    <property type="match status" value="1"/>
</dbReference>
<keyword evidence="4 7" id="KW-0067">ATP-binding</keyword>
<dbReference type="OrthoDB" id="9805514at2"/>
<organism evidence="7 8">
    <name type="scientific">Nostocoides australiense Ben110</name>
    <dbReference type="NCBI Taxonomy" id="1193182"/>
    <lineage>
        <taxon>Bacteria</taxon>
        <taxon>Bacillati</taxon>
        <taxon>Actinomycetota</taxon>
        <taxon>Actinomycetes</taxon>
        <taxon>Micrococcales</taxon>
        <taxon>Intrasporangiaceae</taxon>
        <taxon>Nostocoides</taxon>
    </lineage>
</organism>